<keyword evidence="2" id="KW-1185">Reference proteome</keyword>
<comment type="caution">
    <text evidence="1">The sequence shown here is derived from an EMBL/GenBank/DDBJ whole genome shotgun (WGS) entry which is preliminary data.</text>
</comment>
<accession>A0ABY0BLI9</accession>
<reference evidence="1 2" key="1">
    <citation type="submission" date="2018-12" db="EMBL/GenBank/DDBJ databases">
        <title>Persistence of Moraxella catarrhalis in Chronic Obstructive Pulmonary Disease and Regulation of the Hag/MID Adhesin.</title>
        <authorList>
            <person name="Murphy T."/>
            <person name="Zhao X."/>
            <person name="Vyas G."/>
            <person name="Aluvathingal J."/>
            <person name="Nadendla S."/>
            <person name="Tallon L."/>
            <person name="Tettelin H."/>
        </authorList>
    </citation>
    <scope>NUCLEOTIDE SEQUENCE [LARGE SCALE GENOMIC DNA]</scope>
    <source>
        <strain evidence="1 2">173P27B1</strain>
    </source>
</reference>
<sequence length="37" mass="4259">MADEMNFLSDLCGREANWANINSTNQFLSDLCGREEY</sequence>
<dbReference type="EMBL" id="RYER01000016">
    <property type="protein sequence ID" value="RUO16690.1"/>
    <property type="molecule type" value="Genomic_DNA"/>
</dbReference>
<evidence type="ECO:0000313" key="1">
    <source>
        <dbReference type="EMBL" id="RUO16690.1"/>
    </source>
</evidence>
<name>A0ABY0BLI9_MORCA</name>
<evidence type="ECO:0000313" key="2">
    <source>
        <dbReference type="Proteomes" id="UP000268436"/>
    </source>
</evidence>
<gene>
    <name evidence="1" type="ORF">EJK54_0479</name>
</gene>
<dbReference type="Proteomes" id="UP000268436">
    <property type="component" value="Unassembled WGS sequence"/>
</dbReference>
<protein>
    <submittedName>
        <fullName evidence="1">Uncharacterized protein</fullName>
    </submittedName>
</protein>
<proteinExistence type="predicted"/>
<organism evidence="1 2">
    <name type="scientific">Moraxella catarrhalis</name>
    <name type="common">Branhamella catarrhalis</name>
    <dbReference type="NCBI Taxonomy" id="480"/>
    <lineage>
        <taxon>Bacteria</taxon>
        <taxon>Pseudomonadati</taxon>
        <taxon>Pseudomonadota</taxon>
        <taxon>Gammaproteobacteria</taxon>
        <taxon>Moraxellales</taxon>
        <taxon>Moraxellaceae</taxon>
        <taxon>Moraxella</taxon>
    </lineage>
</organism>